<proteinExistence type="predicted"/>
<dbReference type="STRING" id="733.B0186_04060"/>
<gene>
    <name evidence="1" type="ORF">NCTC1659_01374</name>
</gene>
<evidence type="ECO:0000313" key="2">
    <source>
        <dbReference type="Proteomes" id="UP000254329"/>
    </source>
</evidence>
<name>A0A1V4B209_9PAST</name>
<reference evidence="1 2" key="1">
    <citation type="submission" date="2018-06" db="EMBL/GenBank/DDBJ databases">
        <authorList>
            <consortium name="Pathogen Informatics"/>
            <person name="Doyle S."/>
        </authorList>
    </citation>
    <scope>NUCLEOTIDE SEQUENCE [LARGE SCALE GENOMIC DNA]</scope>
    <source>
        <strain evidence="1 2">NCTC1659</strain>
    </source>
</reference>
<sequence>MKASELLKQTGRSIAYRPKLAKLFGGVTAEIFFEQIFYWQDKAENEALGVYKTQAELEEETGLTRKEQETARRKLRERGVLIETHKRLEHRIYFKIDMEKLDELLATLANEQDEHSPMPERDIGDSPKSTFVNTLDYNTRLHNIKNINSSSDELIKKSAKADVLPEEQVENFDVSEEIQVQTQNQSPENSVLVLDKKSHGKKSPIKIDYQAVMDAYNQANSETGGRLPYAQSLTEKRKRAMKKLLTEHLSKPTLECAVNYFERLFELLRPFHVGEGERGWRANFDWAIRGETVVKVREEAL</sequence>
<dbReference type="Proteomes" id="UP000254329">
    <property type="component" value="Unassembled WGS sequence"/>
</dbReference>
<evidence type="ECO:0000313" key="1">
    <source>
        <dbReference type="EMBL" id="STO60102.1"/>
    </source>
</evidence>
<dbReference type="RefSeq" id="WP_078218119.1">
    <property type="nucleotide sequence ID" value="NZ_MUXZ01000009.1"/>
</dbReference>
<dbReference type="EMBL" id="UGHF01000001">
    <property type="protein sequence ID" value="STO60102.1"/>
    <property type="molecule type" value="Genomic_DNA"/>
</dbReference>
<keyword evidence="2" id="KW-1185">Reference proteome</keyword>
<organism evidence="1 2">
    <name type="scientific">Canicola haemoglobinophilus</name>
    <dbReference type="NCBI Taxonomy" id="733"/>
    <lineage>
        <taxon>Bacteria</taxon>
        <taxon>Pseudomonadati</taxon>
        <taxon>Pseudomonadota</taxon>
        <taxon>Gammaproteobacteria</taxon>
        <taxon>Pasteurellales</taxon>
        <taxon>Pasteurellaceae</taxon>
        <taxon>Canicola</taxon>
    </lineage>
</organism>
<accession>A0A1V4B209</accession>
<protein>
    <submittedName>
        <fullName evidence="1">Putative phage DNA replication protein O</fullName>
    </submittedName>
</protein>
<dbReference type="AlphaFoldDB" id="A0A1V4B209"/>